<dbReference type="Gene3D" id="3.20.20.80">
    <property type="entry name" value="Glycosidases"/>
    <property type="match status" value="1"/>
</dbReference>
<dbReference type="InterPro" id="IPR033403">
    <property type="entry name" value="DUF5110"/>
</dbReference>
<dbReference type="AlphaFoldDB" id="A0A174KTS5"/>
<feature type="domain" description="DUF5110" evidence="5">
    <location>
        <begin position="638"/>
        <end position="704"/>
    </location>
</feature>
<keyword evidence="3" id="KW-0732">Signal</keyword>
<evidence type="ECO:0000256" key="1">
    <source>
        <dbReference type="ARBA" id="ARBA00007806"/>
    </source>
</evidence>
<feature type="domain" description="Glycosyl hydrolase family 31 C-terminal" evidence="6">
    <location>
        <begin position="530"/>
        <end position="620"/>
    </location>
</feature>
<protein>
    <submittedName>
        <fullName evidence="7">Alpha-glucosidases, family 31 of glycosyl hydrolases</fullName>
        <ecNumber evidence="7">3.2.1.177</ecNumber>
        <ecNumber evidence="7">3.2.1.20</ecNumber>
    </submittedName>
</protein>
<reference evidence="7 8" key="1">
    <citation type="submission" date="2015-09" db="EMBL/GenBank/DDBJ databases">
        <authorList>
            <consortium name="Pathogen Informatics"/>
        </authorList>
    </citation>
    <scope>NUCLEOTIDE SEQUENCE [LARGE SCALE GENOMIC DNA]</scope>
    <source>
        <strain evidence="7 8">2789STDY5834899</strain>
    </source>
</reference>
<organism evidence="7 8">
    <name type="scientific">Bacteroides thetaiotaomicron</name>
    <dbReference type="NCBI Taxonomy" id="818"/>
    <lineage>
        <taxon>Bacteria</taxon>
        <taxon>Pseudomonadati</taxon>
        <taxon>Bacteroidota</taxon>
        <taxon>Bacteroidia</taxon>
        <taxon>Bacteroidales</taxon>
        <taxon>Bacteroidaceae</taxon>
        <taxon>Bacteroides</taxon>
    </lineage>
</organism>
<accession>A0A174KTS5</accession>
<dbReference type="SUPFAM" id="SSF51011">
    <property type="entry name" value="Glycosyl hydrolase domain"/>
    <property type="match status" value="1"/>
</dbReference>
<dbReference type="GO" id="GO:0005975">
    <property type="term" value="P:carbohydrate metabolic process"/>
    <property type="evidence" value="ECO:0007669"/>
    <property type="project" value="InterPro"/>
</dbReference>
<comment type="similarity">
    <text evidence="1 2">Belongs to the glycosyl hydrolase 31 family.</text>
</comment>
<dbReference type="Gene3D" id="2.60.40.1760">
    <property type="entry name" value="glycosyl hydrolase (family 31)"/>
    <property type="match status" value="1"/>
</dbReference>
<dbReference type="EC" id="3.2.1.20" evidence="7"/>
<dbReference type="InterPro" id="IPR013780">
    <property type="entry name" value="Glyco_hydro_b"/>
</dbReference>
<dbReference type="GO" id="GO:0004558">
    <property type="term" value="F:alpha-1,4-glucosidase activity"/>
    <property type="evidence" value="ECO:0007669"/>
    <property type="project" value="UniProtKB-EC"/>
</dbReference>
<evidence type="ECO:0000256" key="2">
    <source>
        <dbReference type="RuleBase" id="RU361185"/>
    </source>
</evidence>
<evidence type="ECO:0000259" key="5">
    <source>
        <dbReference type="Pfam" id="PF17137"/>
    </source>
</evidence>
<dbReference type="InterPro" id="IPR000322">
    <property type="entry name" value="Glyco_hydro_31_TIM"/>
</dbReference>
<dbReference type="Pfam" id="PF17137">
    <property type="entry name" value="DUF5110"/>
    <property type="match status" value="1"/>
</dbReference>
<dbReference type="CDD" id="cd06595">
    <property type="entry name" value="GH31_u1"/>
    <property type="match status" value="1"/>
</dbReference>
<gene>
    <name evidence="7" type="primary">yicI_1</name>
    <name evidence="7" type="ORF">ERS852511_01284</name>
</gene>
<evidence type="ECO:0000259" key="6">
    <source>
        <dbReference type="Pfam" id="PF21365"/>
    </source>
</evidence>
<dbReference type="PANTHER" id="PTHR43863:SF2">
    <property type="entry name" value="MALTASE-GLUCOAMYLASE"/>
    <property type="match status" value="1"/>
</dbReference>
<keyword evidence="2 7" id="KW-0326">Glycosidase</keyword>
<dbReference type="RefSeq" id="WP_081029685.1">
    <property type="nucleotide sequence ID" value="NZ_CZAP01000003.1"/>
</dbReference>
<dbReference type="InterPro" id="IPR017853">
    <property type="entry name" value="GH"/>
</dbReference>
<dbReference type="EC" id="3.2.1.177" evidence="7"/>
<evidence type="ECO:0000259" key="4">
    <source>
        <dbReference type="Pfam" id="PF01055"/>
    </source>
</evidence>
<feature type="signal peptide" evidence="3">
    <location>
        <begin position="1"/>
        <end position="23"/>
    </location>
</feature>
<dbReference type="Pfam" id="PF21365">
    <property type="entry name" value="Glyco_hydro_31_3rd"/>
    <property type="match status" value="1"/>
</dbReference>
<evidence type="ECO:0000313" key="7">
    <source>
        <dbReference type="EMBL" id="CUP15443.1"/>
    </source>
</evidence>
<dbReference type="InterPro" id="IPR051816">
    <property type="entry name" value="Glycosyl_Hydrolase_31"/>
</dbReference>
<keyword evidence="2 7" id="KW-0378">Hydrolase</keyword>
<dbReference type="EMBL" id="CZAP01000003">
    <property type="protein sequence ID" value="CUP15443.1"/>
    <property type="molecule type" value="Genomic_DNA"/>
</dbReference>
<feature type="chain" id="PRO_5008026495" evidence="3">
    <location>
        <begin position="24"/>
        <end position="841"/>
    </location>
</feature>
<evidence type="ECO:0000256" key="3">
    <source>
        <dbReference type="SAM" id="SignalP"/>
    </source>
</evidence>
<dbReference type="Gene3D" id="2.60.40.1180">
    <property type="entry name" value="Golgi alpha-mannosidase II"/>
    <property type="match status" value="2"/>
</dbReference>
<name>A0A174KTS5_BACT4</name>
<proteinExistence type="inferred from homology"/>
<dbReference type="Pfam" id="PF01055">
    <property type="entry name" value="Glyco_hydro_31_2nd"/>
    <property type="match status" value="1"/>
</dbReference>
<dbReference type="PANTHER" id="PTHR43863">
    <property type="entry name" value="HYDROLASE, PUTATIVE (AFU_ORTHOLOGUE AFUA_1G03140)-RELATED"/>
    <property type="match status" value="1"/>
</dbReference>
<evidence type="ECO:0000313" key="8">
    <source>
        <dbReference type="Proteomes" id="UP000095576"/>
    </source>
</evidence>
<dbReference type="Proteomes" id="UP000095576">
    <property type="component" value="Unassembled WGS sequence"/>
</dbReference>
<dbReference type="InterPro" id="IPR048395">
    <property type="entry name" value="Glyco_hydro_31_C"/>
</dbReference>
<feature type="domain" description="Glycoside hydrolase family 31 TIM barrel" evidence="4">
    <location>
        <begin position="218"/>
        <end position="522"/>
    </location>
</feature>
<sequence length="841" mass="97241">MNEYGKLKTLSLLLVALCCIPLAASGQGTNIAYQDSQIRFTVVTDGTLRLEYAPDGQFVDDFSFVAVNRKYPAVDYKLKKDGRWVELSTLKFRMKYKKGSGRFTSGNLSIVSVKGVHPFRWTPGMKQKGNLKGTYRTLDGYDGDRHIHTNELMPLEDGLLATDGWTLIDDSDNFLFDDADWNWVKPREKKGGQDWYFMAYGHDYKSALRDYTMFAGKTPLPPRYAFGYWWSRYWSYSDNELRELLRKFRMYDIPLDVLVIDMDWHYTEPGKGGWSGWTWNKRLFPDPGRLLADLKKEGVKLTLNLHPADGFAFYEEPYRAIATDIGMNPEGKDTIPWVTSDKKLMKAVFKNALHPMEKEGVDFWWLDWQQFPYDKKVDSLNNVWWINYVFFTEMERNRTTRPMLYHRWGGLGNHRYQIGFSGDAVISWKSLDFQPYFNSTASNVLYGYWSHDLGGHFEADRIDPEMFTRWMQFGAVSPVMRTHSSKSGVLNKEPWVFSPVYFNTIRNTILQRYEMAPYVYTMARKTYDEGLSICRPLYYDYPESKEAYDYRNQYMFGDQMLIAPVTAPMKGDYSTLNVWLPAGTDWYEWHTGTMLKGGQTVTRAFAIDEYPIYIKAGSILPFCDRVKSLANDDLSYVVTVFPGGDGAFELYEDNGNDKEYDRKYARTSLQSKRVGNRLEVTIGSRKGEYPGVPAGRGFRVKVVSSTIPQSVTVNGKTADYIYDGNSLSLLVDIPVTDAKCEKQVVITYPEQTADLNGLAGKFRRLQKSIVALKYKDADIVLNEELGTMESTGRSIEYTPKRMNRLVTDFIRNYGKLPEILKQHKLSEENVRWFLESVHWED</sequence>
<dbReference type="GO" id="GO:0061634">
    <property type="term" value="F:alpha-D-xyloside xylohydrolase"/>
    <property type="evidence" value="ECO:0007669"/>
    <property type="project" value="UniProtKB-EC"/>
</dbReference>
<dbReference type="SUPFAM" id="SSF51445">
    <property type="entry name" value="(Trans)glycosidases"/>
    <property type="match status" value="1"/>
</dbReference>